<comment type="caution">
    <text evidence="2">The sequence shown here is derived from an EMBL/GenBank/DDBJ whole genome shotgun (WGS) entry which is preliminary data.</text>
</comment>
<dbReference type="Proteomes" id="UP000256873">
    <property type="component" value="Unassembled WGS sequence"/>
</dbReference>
<dbReference type="InterPro" id="IPR007138">
    <property type="entry name" value="ABM_dom"/>
</dbReference>
<dbReference type="Pfam" id="PF03992">
    <property type="entry name" value="ABM"/>
    <property type="match status" value="1"/>
</dbReference>
<accession>A0A3E0L9P8</accession>
<keyword evidence="2" id="KW-0503">Monooxygenase</keyword>
<name>A0A3E0L9P8_9CHRO</name>
<dbReference type="EMBL" id="QQWC01000001">
    <property type="protein sequence ID" value="REJ44017.1"/>
    <property type="molecule type" value="Genomic_DNA"/>
</dbReference>
<gene>
    <name evidence="2" type="ORF">DWQ54_00200</name>
</gene>
<evidence type="ECO:0000313" key="3">
    <source>
        <dbReference type="Proteomes" id="UP000256873"/>
    </source>
</evidence>
<dbReference type="SUPFAM" id="SSF54909">
    <property type="entry name" value="Dimeric alpha+beta barrel"/>
    <property type="match status" value="1"/>
</dbReference>
<sequence length="110" mass="12315">MILRIFRVEIDPSTRSAFEAGFRSLSVDAVTRAPGNLSCEIGMPTRWAPNTYSMITRWRDEDALVAFAGPEWNTPVIPAGMEAFGRKLSVEHYRIDDSPIGEQRNAADSR</sequence>
<evidence type="ECO:0000259" key="1">
    <source>
        <dbReference type="Pfam" id="PF03992"/>
    </source>
</evidence>
<protein>
    <submittedName>
        <fullName evidence="2">Antibiotic biosynthesis monooxygenase</fullName>
    </submittedName>
</protein>
<dbReference type="GO" id="GO:0004497">
    <property type="term" value="F:monooxygenase activity"/>
    <property type="evidence" value="ECO:0007669"/>
    <property type="project" value="UniProtKB-KW"/>
</dbReference>
<proteinExistence type="predicted"/>
<keyword evidence="2" id="KW-0560">Oxidoreductase</keyword>
<dbReference type="InterPro" id="IPR011008">
    <property type="entry name" value="Dimeric_a/b-barrel"/>
</dbReference>
<organism evidence="2 3">
    <name type="scientific">Microcystis flos-aquae TF09</name>
    <dbReference type="NCBI Taxonomy" id="2060473"/>
    <lineage>
        <taxon>Bacteria</taxon>
        <taxon>Bacillati</taxon>
        <taxon>Cyanobacteriota</taxon>
        <taxon>Cyanophyceae</taxon>
        <taxon>Oscillatoriophycideae</taxon>
        <taxon>Chroococcales</taxon>
        <taxon>Microcystaceae</taxon>
        <taxon>Microcystis</taxon>
    </lineage>
</organism>
<reference evidence="2 3" key="1">
    <citation type="submission" date="2017-10" db="EMBL/GenBank/DDBJ databases">
        <title>A large-scale comparative metagenomic study reveals the eutrophication-driven functional interactions in six Microcystis-epibionts communities.</title>
        <authorList>
            <person name="Li Q."/>
            <person name="Lin F."/>
        </authorList>
    </citation>
    <scope>NUCLEOTIDE SEQUENCE [LARGE SCALE GENOMIC DNA]</scope>
    <source>
        <strain evidence="2">TF09</strain>
    </source>
</reference>
<dbReference type="AlphaFoldDB" id="A0A3E0L9P8"/>
<dbReference type="Gene3D" id="3.30.70.100">
    <property type="match status" value="1"/>
</dbReference>
<feature type="domain" description="ABM" evidence="1">
    <location>
        <begin position="1"/>
        <end position="67"/>
    </location>
</feature>
<evidence type="ECO:0000313" key="2">
    <source>
        <dbReference type="EMBL" id="REJ44017.1"/>
    </source>
</evidence>